<protein>
    <submittedName>
        <fullName evidence="1">Uncharacterized protein</fullName>
    </submittedName>
</protein>
<comment type="caution">
    <text evidence="1">The sequence shown here is derived from an EMBL/GenBank/DDBJ whole genome shotgun (WGS) entry which is preliminary data.</text>
</comment>
<evidence type="ECO:0000313" key="2">
    <source>
        <dbReference type="Proteomes" id="UP001152320"/>
    </source>
</evidence>
<dbReference type="PANTHER" id="PTHR31389:SF4">
    <property type="entry name" value="LD39211P"/>
    <property type="match status" value="1"/>
</dbReference>
<sequence>MTLVTAFSQNHLNEGVGFIGSAQQQMPNKTIIVYDLGLRKEAVNRIKSFCNVQVRRFPFENYPAHVKKLTTYAFKPTLINLVLNEFGVIYYGDSSIRFKKPLFELLPESVGHHGFLGQIRCFDPKIPFQSRNGCRHDYHLTKNEMYAKIGVNKTEYYNAQFASPAISGGLMLLVNSTTLQTKIMKPWLRCAFDVACIAPNGSSLRNHRFDQSALSLIVFKNMRDEWTLENNPTPLHDAVVQVVRGPKGYNWHPKLCS</sequence>
<dbReference type="InterPro" id="IPR012444">
    <property type="entry name" value="DUF1647"/>
</dbReference>
<name>A0A9Q1HJC7_HOLLE</name>
<dbReference type="OrthoDB" id="5954868at2759"/>
<dbReference type="Pfam" id="PF07801">
    <property type="entry name" value="DUF1647"/>
    <property type="match status" value="1"/>
</dbReference>
<organism evidence="1 2">
    <name type="scientific">Holothuria leucospilota</name>
    <name type="common">Black long sea cucumber</name>
    <name type="synonym">Mertensiothuria leucospilota</name>
    <dbReference type="NCBI Taxonomy" id="206669"/>
    <lineage>
        <taxon>Eukaryota</taxon>
        <taxon>Metazoa</taxon>
        <taxon>Echinodermata</taxon>
        <taxon>Eleutherozoa</taxon>
        <taxon>Echinozoa</taxon>
        <taxon>Holothuroidea</taxon>
        <taxon>Aspidochirotacea</taxon>
        <taxon>Aspidochirotida</taxon>
        <taxon>Holothuriidae</taxon>
        <taxon>Holothuria</taxon>
    </lineage>
</organism>
<accession>A0A9Q1HJC7</accession>
<dbReference type="AlphaFoldDB" id="A0A9Q1HJC7"/>
<dbReference type="EMBL" id="JAIZAY010000001">
    <property type="protein sequence ID" value="KAJ8049079.1"/>
    <property type="molecule type" value="Genomic_DNA"/>
</dbReference>
<gene>
    <name evidence="1" type="ORF">HOLleu_01652</name>
</gene>
<keyword evidence="2" id="KW-1185">Reference proteome</keyword>
<proteinExistence type="predicted"/>
<reference evidence="1" key="1">
    <citation type="submission" date="2021-10" db="EMBL/GenBank/DDBJ databases">
        <title>Tropical sea cucumber genome reveals ecological adaptation and Cuvierian tubules defense mechanism.</title>
        <authorList>
            <person name="Chen T."/>
        </authorList>
    </citation>
    <scope>NUCLEOTIDE SEQUENCE</scope>
    <source>
        <strain evidence="1">Nanhai2018</strain>
        <tissue evidence="1">Muscle</tissue>
    </source>
</reference>
<dbReference type="Proteomes" id="UP001152320">
    <property type="component" value="Chromosome 1"/>
</dbReference>
<dbReference type="PANTHER" id="PTHR31389">
    <property type="entry name" value="LD39211P"/>
    <property type="match status" value="1"/>
</dbReference>
<evidence type="ECO:0000313" key="1">
    <source>
        <dbReference type="EMBL" id="KAJ8049079.1"/>
    </source>
</evidence>